<evidence type="ECO:0000256" key="2">
    <source>
        <dbReference type="SAM" id="Phobius"/>
    </source>
</evidence>
<name>A0A520MIJ2_9GAMM</name>
<sequence length="161" mass="17401">MADKPTFLSVLRSPVLFLAFGFGSGLSRVAPGTIGSLVGLAIWFLVADFTFIPYVSFVVISILIGVYICQAASEELGDHDHEGIVWDEFVGLWIAMICLPVSWLSVILGFGLFRFFDIVKPWPISWIDRNVSGGLGIMLDDIFAGVAAAASIALIQQFGSV</sequence>
<evidence type="ECO:0000259" key="3">
    <source>
        <dbReference type="Pfam" id="PF04608"/>
    </source>
</evidence>
<feature type="domain" description="YutG/PgpA" evidence="3">
    <location>
        <begin position="18"/>
        <end position="155"/>
    </location>
</feature>
<accession>A0A520MIJ2</accession>
<dbReference type="PIRSF" id="PIRSF006162">
    <property type="entry name" value="PgpA"/>
    <property type="match status" value="1"/>
</dbReference>
<dbReference type="PANTHER" id="PTHR36305:SF1">
    <property type="entry name" value="PHOSPHATIDYLGLYCEROPHOSPHATASE A"/>
    <property type="match status" value="1"/>
</dbReference>
<dbReference type="GO" id="GO:0008962">
    <property type="term" value="F:phosphatidylglycerophosphatase activity"/>
    <property type="evidence" value="ECO:0007669"/>
    <property type="project" value="UniProtKB-EC"/>
</dbReference>
<dbReference type="GO" id="GO:0009395">
    <property type="term" value="P:phospholipid catabolic process"/>
    <property type="evidence" value="ECO:0007669"/>
    <property type="project" value="UniProtKB-KW"/>
</dbReference>
<comment type="catalytic activity">
    <reaction evidence="1">
        <text>a 1,2-diacyl-sn-glycero-3-phospho-(1'-sn-glycero-3'-phosphate) + H2O = a 1,2-diacyl-sn-glycero-3-phospho-(1'-sn-glycerol) + phosphate</text>
        <dbReference type="Rhea" id="RHEA:33751"/>
        <dbReference type="ChEBI" id="CHEBI:15377"/>
        <dbReference type="ChEBI" id="CHEBI:43474"/>
        <dbReference type="ChEBI" id="CHEBI:60110"/>
        <dbReference type="ChEBI" id="CHEBI:64716"/>
        <dbReference type="EC" id="3.1.3.27"/>
    </reaction>
</comment>
<keyword evidence="1" id="KW-0442">Lipid degradation</keyword>
<dbReference type="AlphaFoldDB" id="A0A520MIJ2"/>
<dbReference type="EC" id="3.1.3.27" evidence="1"/>
<keyword evidence="2" id="KW-1133">Transmembrane helix</keyword>
<keyword evidence="1" id="KW-0378">Hydrolase</keyword>
<feature type="transmembrane region" description="Helical" evidence="2">
    <location>
        <begin position="90"/>
        <end position="113"/>
    </location>
</feature>
<keyword evidence="1" id="KW-0460">Magnesium</keyword>
<dbReference type="Pfam" id="PF04608">
    <property type="entry name" value="PgpA"/>
    <property type="match status" value="1"/>
</dbReference>
<feature type="transmembrane region" description="Helical" evidence="2">
    <location>
        <begin position="133"/>
        <end position="155"/>
    </location>
</feature>
<dbReference type="InterPro" id="IPR007686">
    <property type="entry name" value="YutG/PgpA"/>
</dbReference>
<keyword evidence="1" id="KW-1003">Cell membrane</keyword>
<evidence type="ECO:0000256" key="1">
    <source>
        <dbReference type="PIRNR" id="PIRNR006162"/>
    </source>
</evidence>
<comment type="pathway">
    <text evidence="1">Phospholipid metabolism; phosphatidylglycerol biosynthesis; phosphatidylglycerol from CDP-diacylglycerol: step 2/2.</text>
</comment>
<dbReference type="UniPathway" id="UPA00084">
    <property type="reaction ID" value="UER00504"/>
</dbReference>
<keyword evidence="1" id="KW-0595">Phospholipid degradation</keyword>
<dbReference type="GO" id="GO:0006655">
    <property type="term" value="P:phosphatidylglycerol biosynthetic process"/>
    <property type="evidence" value="ECO:0007669"/>
    <property type="project" value="UniProtKB-UniPathway"/>
</dbReference>
<organism evidence="4 5">
    <name type="scientific">SAR92 clade bacterium</name>
    <dbReference type="NCBI Taxonomy" id="2315479"/>
    <lineage>
        <taxon>Bacteria</taxon>
        <taxon>Pseudomonadati</taxon>
        <taxon>Pseudomonadota</taxon>
        <taxon>Gammaproteobacteria</taxon>
        <taxon>Cellvibrionales</taxon>
        <taxon>Porticoccaceae</taxon>
        <taxon>SAR92 clade</taxon>
    </lineage>
</organism>
<dbReference type="GO" id="GO:0046872">
    <property type="term" value="F:metal ion binding"/>
    <property type="evidence" value="ECO:0007669"/>
    <property type="project" value="UniProtKB-KW"/>
</dbReference>
<dbReference type="GO" id="GO:0005886">
    <property type="term" value="C:plasma membrane"/>
    <property type="evidence" value="ECO:0007669"/>
    <property type="project" value="UniProtKB-SubCell"/>
</dbReference>
<keyword evidence="1" id="KW-0443">Lipid metabolism</keyword>
<dbReference type="EMBL" id="SHBP01000002">
    <property type="protein sequence ID" value="RZO21033.1"/>
    <property type="molecule type" value="Genomic_DNA"/>
</dbReference>
<evidence type="ECO:0000313" key="4">
    <source>
        <dbReference type="EMBL" id="RZO21033.1"/>
    </source>
</evidence>
<reference evidence="4 5" key="1">
    <citation type="submission" date="2019-02" db="EMBL/GenBank/DDBJ databases">
        <title>Prokaryotic population dynamics and viral predation in marine succession experiment using metagenomics: the confinement effect.</title>
        <authorList>
            <person name="Haro-Moreno J.M."/>
            <person name="Rodriguez-Valera F."/>
            <person name="Lopez-Perez M."/>
        </authorList>
    </citation>
    <scope>NUCLEOTIDE SEQUENCE [LARGE SCALE GENOMIC DNA]</scope>
    <source>
        <strain evidence="4">MED-G170</strain>
    </source>
</reference>
<comment type="subcellular location">
    <subcellularLocation>
        <location evidence="1">Cell inner membrane</location>
        <topology evidence="1">Multi-pass membrane protein</topology>
    </subcellularLocation>
</comment>
<keyword evidence="1" id="KW-1208">Phospholipid metabolism</keyword>
<comment type="function">
    <text evidence="1">Lipid phosphatase which dephosphorylates phosphatidylglycerophosphate (PGP) to phosphatidylglycerol (PG).</text>
</comment>
<dbReference type="InterPro" id="IPR036681">
    <property type="entry name" value="PgpA-like_sf"/>
</dbReference>
<proteinExistence type="predicted"/>
<gene>
    <name evidence="4" type="ORF">EVB03_02035</name>
</gene>
<keyword evidence="1" id="KW-0479">Metal-binding</keyword>
<feature type="transmembrane region" description="Helical" evidence="2">
    <location>
        <begin position="41"/>
        <end position="69"/>
    </location>
</feature>
<protein>
    <recommendedName>
        <fullName evidence="1">Phosphatidylglycerophosphatase A</fullName>
        <ecNumber evidence="1">3.1.3.27</ecNumber>
    </recommendedName>
    <alternativeName>
        <fullName evidence="1">Phosphatidylglycerolphosphate phosphatase A</fullName>
    </alternativeName>
</protein>
<dbReference type="SUPFAM" id="SSF101307">
    <property type="entry name" value="YutG-like"/>
    <property type="match status" value="1"/>
</dbReference>
<comment type="cofactor">
    <cofactor evidence="1">
        <name>Mg(2+)</name>
        <dbReference type="ChEBI" id="CHEBI:18420"/>
    </cofactor>
</comment>
<keyword evidence="1" id="KW-0997">Cell inner membrane</keyword>
<keyword evidence="1 2" id="KW-0472">Membrane</keyword>
<dbReference type="InterPro" id="IPR026037">
    <property type="entry name" value="PgpA"/>
</dbReference>
<dbReference type="Proteomes" id="UP000315889">
    <property type="component" value="Unassembled WGS sequence"/>
</dbReference>
<evidence type="ECO:0000313" key="5">
    <source>
        <dbReference type="Proteomes" id="UP000315889"/>
    </source>
</evidence>
<keyword evidence="1 2" id="KW-0812">Transmembrane</keyword>
<comment type="caution">
    <text evidence="4">The sequence shown here is derived from an EMBL/GenBank/DDBJ whole genome shotgun (WGS) entry which is preliminary data.</text>
</comment>
<dbReference type="PANTHER" id="PTHR36305">
    <property type="entry name" value="PHOSPHATIDYLGLYCEROPHOSPHATASE A"/>
    <property type="match status" value="1"/>
</dbReference>
<dbReference type="CDD" id="cd06971">
    <property type="entry name" value="PgpA"/>
    <property type="match status" value="1"/>
</dbReference>